<dbReference type="EMBL" id="ABEU02000008">
    <property type="protein sequence ID" value="PNR49745.1"/>
    <property type="molecule type" value="Genomic_DNA"/>
</dbReference>
<name>A0A2K1K7J6_PHYPA</name>
<dbReference type="Gramene" id="Pp3c8_16450V3.1">
    <property type="protein sequence ID" value="Pp3c8_16450V3.1"/>
    <property type="gene ID" value="Pp3c8_16450"/>
</dbReference>
<dbReference type="Proteomes" id="UP000006727">
    <property type="component" value="Chromosome 8"/>
</dbReference>
<reference evidence="1 3" key="1">
    <citation type="journal article" date="2008" name="Science">
        <title>The Physcomitrella genome reveals evolutionary insights into the conquest of land by plants.</title>
        <authorList>
            <person name="Rensing S."/>
            <person name="Lang D."/>
            <person name="Zimmer A."/>
            <person name="Terry A."/>
            <person name="Salamov A."/>
            <person name="Shapiro H."/>
            <person name="Nishiyama T."/>
            <person name="Perroud P.-F."/>
            <person name="Lindquist E."/>
            <person name="Kamisugi Y."/>
            <person name="Tanahashi T."/>
            <person name="Sakakibara K."/>
            <person name="Fujita T."/>
            <person name="Oishi K."/>
            <person name="Shin-I T."/>
            <person name="Kuroki Y."/>
            <person name="Toyoda A."/>
            <person name="Suzuki Y."/>
            <person name="Hashimoto A."/>
            <person name="Yamaguchi K."/>
            <person name="Sugano A."/>
            <person name="Kohara Y."/>
            <person name="Fujiyama A."/>
            <person name="Anterola A."/>
            <person name="Aoki S."/>
            <person name="Ashton N."/>
            <person name="Barbazuk W.B."/>
            <person name="Barker E."/>
            <person name="Bennetzen J."/>
            <person name="Bezanilla M."/>
            <person name="Blankenship R."/>
            <person name="Cho S.H."/>
            <person name="Dutcher S."/>
            <person name="Estelle M."/>
            <person name="Fawcett J.A."/>
            <person name="Gundlach H."/>
            <person name="Hanada K."/>
            <person name="Heyl A."/>
            <person name="Hicks K.A."/>
            <person name="Hugh J."/>
            <person name="Lohr M."/>
            <person name="Mayer K."/>
            <person name="Melkozernov A."/>
            <person name="Murata T."/>
            <person name="Nelson D."/>
            <person name="Pils B."/>
            <person name="Prigge M."/>
            <person name="Reiss B."/>
            <person name="Renner T."/>
            <person name="Rombauts S."/>
            <person name="Rushton P."/>
            <person name="Sanderfoot A."/>
            <person name="Schween G."/>
            <person name="Shiu S.-H."/>
            <person name="Stueber K."/>
            <person name="Theodoulou F.L."/>
            <person name="Tu H."/>
            <person name="Van de Peer Y."/>
            <person name="Verrier P.J."/>
            <person name="Waters E."/>
            <person name="Wood A."/>
            <person name="Yang L."/>
            <person name="Cove D."/>
            <person name="Cuming A."/>
            <person name="Hasebe M."/>
            <person name="Lucas S."/>
            <person name="Mishler D.B."/>
            <person name="Reski R."/>
            <person name="Grigoriev I."/>
            <person name="Quatrano R.S."/>
            <person name="Boore J.L."/>
        </authorList>
    </citation>
    <scope>NUCLEOTIDE SEQUENCE [LARGE SCALE GENOMIC DNA]</scope>
    <source>
        <strain evidence="2 3">cv. Gransden 2004</strain>
    </source>
</reference>
<keyword evidence="3" id="KW-1185">Reference proteome</keyword>
<sequence length="71" mass="7805">MNFQSRVQFCGDCSLPAFGLRLWTQALHKYVARCIRSCGSKDMNLLSRRSIVEAKTAGALLSERGNAGTLV</sequence>
<evidence type="ECO:0000313" key="1">
    <source>
        <dbReference type="EMBL" id="PNR49745.1"/>
    </source>
</evidence>
<reference evidence="1 3" key="2">
    <citation type="journal article" date="2018" name="Plant J.">
        <title>The Physcomitrella patens chromosome-scale assembly reveals moss genome structure and evolution.</title>
        <authorList>
            <person name="Lang D."/>
            <person name="Ullrich K.K."/>
            <person name="Murat F."/>
            <person name="Fuchs J."/>
            <person name="Jenkins J."/>
            <person name="Haas F.B."/>
            <person name="Piednoel M."/>
            <person name="Gundlach H."/>
            <person name="Van Bel M."/>
            <person name="Meyberg R."/>
            <person name="Vives C."/>
            <person name="Morata J."/>
            <person name="Symeonidi A."/>
            <person name="Hiss M."/>
            <person name="Muchero W."/>
            <person name="Kamisugi Y."/>
            <person name="Saleh O."/>
            <person name="Blanc G."/>
            <person name="Decker E.L."/>
            <person name="van Gessel N."/>
            <person name="Grimwood J."/>
            <person name="Hayes R.D."/>
            <person name="Graham S.W."/>
            <person name="Gunter L.E."/>
            <person name="McDaniel S.F."/>
            <person name="Hoernstein S.N.W."/>
            <person name="Larsson A."/>
            <person name="Li F.W."/>
            <person name="Perroud P.F."/>
            <person name="Phillips J."/>
            <person name="Ranjan P."/>
            <person name="Rokshar D.S."/>
            <person name="Rothfels C.J."/>
            <person name="Schneider L."/>
            <person name="Shu S."/>
            <person name="Stevenson D.W."/>
            <person name="Thummler F."/>
            <person name="Tillich M."/>
            <person name="Villarreal Aguilar J.C."/>
            <person name="Widiez T."/>
            <person name="Wong G.K."/>
            <person name="Wymore A."/>
            <person name="Zhang Y."/>
            <person name="Zimmer A.D."/>
            <person name="Quatrano R.S."/>
            <person name="Mayer K.F.X."/>
            <person name="Goodstein D."/>
            <person name="Casacuberta J.M."/>
            <person name="Vandepoele K."/>
            <person name="Reski R."/>
            <person name="Cuming A.C."/>
            <person name="Tuskan G.A."/>
            <person name="Maumus F."/>
            <person name="Salse J."/>
            <person name="Schmutz J."/>
            <person name="Rensing S.A."/>
        </authorList>
    </citation>
    <scope>NUCLEOTIDE SEQUENCE [LARGE SCALE GENOMIC DNA]</scope>
    <source>
        <strain evidence="2 3">cv. Gransden 2004</strain>
    </source>
</reference>
<accession>A0A2K1K7J6</accession>
<dbReference type="AlphaFoldDB" id="A0A2K1K7J6"/>
<proteinExistence type="predicted"/>
<evidence type="ECO:0000313" key="3">
    <source>
        <dbReference type="Proteomes" id="UP000006727"/>
    </source>
</evidence>
<dbReference type="EnsemblPlants" id="Pp3c8_16450V3.1">
    <property type="protein sequence ID" value="Pp3c8_16450V3.1"/>
    <property type="gene ID" value="Pp3c8_16450"/>
</dbReference>
<organism evidence="1">
    <name type="scientific">Physcomitrium patens</name>
    <name type="common">Spreading-leaved earth moss</name>
    <name type="synonym">Physcomitrella patens</name>
    <dbReference type="NCBI Taxonomy" id="3218"/>
    <lineage>
        <taxon>Eukaryota</taxon>
        <taxon>Viridiplantae</taxon>
        <taxon>Streptophyta</taxon>
        <taxon>Embryophyta</taxon>
        <taxon>Bryophyta</taxon>
        <taxon>Bryophytina</taxon>
        <taxon>Bryopsida</taxon>
        <taxon>Funariidae</taxon>
        <taxon>Funariales</taxon>
        <taxon>Funariaceae</taxon>
        <taxon>Physcomitrium</taxon>
    </lineage>
</organism>
<evidence type="ECO:0000313" key="2">
    <source>
        <dbReference type="EnsemblPlants" id="Pp3c8_16450V3.1"/>
    </source>
</evidence>
<reference evidence="2" key="3">
    <citation type="submission" date="2020-12" db="UniProtKB">
        <authorList>
            <consortium name="EnsemblPlants"/>
        </authorList>
    </citation>
    <scope>IDENTIFICATION</scope>
</reference>
<gene>
    <name evidence="1" type="ORF">PHYPA_011641</name>
</gene>
<dbReference type="InParanoid" id="A0A2K1K7J6"/>
<protein>
    <submittedName>
        <fullName evidence="1 2">Uncharacterized protein</fullName>
    </submittedName>
</protein>